<evidence type="ECO:0000313" key="2">
    <source>
        <dbReference type="Proteomes" id="UP001500635"/>
    </source>
</evidence>
<keyword evidence="2" id="KW-1185">Reference proteome</keyword>
<evidence type="ECO:0000313" key="1">
    <source>
        <dbReference type="EMBL" id="GAA4385885.1"/>
    </source>
</evidence>
<evidence type="ECO:0008006" key="3">
    <source>
        <dbReference type="Google" id="ProtNLM"/>
    </source>
</evidence>
<proteinExistence type="predicted"/>
<gene>
    <name evidence="1" type="ORF">GCM10023147_08270</name>
</gene>
<reference evidence="2" key="1">
    <citation type="journal article" date="2019" name="Int. J. Syst. Evol. Microbiol.">
        <title>The Global Catalogue of Microorganisms (GCM) 10K type strain sequencing project: providing services to taxonomists for standard genome sequencing and annotation.</title>
        <authorList>
            <consortium name="The Broad Institute Genomics Platform"/>
            <consortium name="The Broad Institute Genome Sequencing Center for Infectious Disease"/>
            <person name="Wu L."/>
            <person name="Ma J."/>
        </authorList>
    </citation>
    <scope>NUCLEOTIDE SEQUENCE [LARGE SCALE GENOMIC DNA]</scope>
    <source>
        <strain evidence="2">JCM 17688</strain>
    </source>
</reference>
<name>A0ABP8J6G1_9ACTN</name>
<dbReference type="Proteomes" id="UP001500635">
    <property type="component" value="Unassembled WGS sequence"/>
</dbReference>
<protein>
    <recommendedName>
        <fullName evidence="3">DUF2867 domain-containing protein</fullName>
    </recommendedName>
</protein>
<organism evidence="1 2">
    <name type="scientific">Tsukamurella soli</name>
    <dbReference type="NCBI Taxonomy" id="644556"/>
    <lineage>
        <taxon>Bacteria</taxon>
        <taxon>Bacillati</taxon>
        <taxon>Actinomycetota</taxon>
        <taxon>Actinomycetes</taxon>
        <taxon>Mycobacteriales</taxon>
        <taxon>Tsukamurellaceae</taxon>
        <taxon>Tsukamurella</taxon>
    </lineage>
</organism>
<comment type="caution">
    <text evidence="1">The sequence shown here is derived from an EMBL/GenBank/DDBJ whole genome shotgun (WGS) entry which is preliminary data.</text>
</comment>
<dbReference type="RefSeq" id="WP_344991262.1">
    <property type="nucleotide sequence ID" value="NZ_BAABFR010000008.1"/>
</dbReference>
<accession>A0ABP8J6G1</accession>
<dbReference type="EMBL" id="BAABFR010000008">
    <property type="protein sequence ID" value="GAA4385885.1"/>
    <property type="molecule type" value="Genomic_DNA"/>
</dbReference>
<sequence>MTTAEPVEIAPPAKVTELQLFDRVDYQDAYSVDTTVDRTPEQWMRAFVEDAPIWFKVPWAGVGKVLLGARFGPLTPTSGYIVGWKVLDDRPDVFVVGLDSAGGLLARMVAVTTPGQAVVATQISLDSAYARALWPVIRRGHRFFAPYLLGRAAASLQGRKSNHDDTKRV</sequence>